<keyword evidence="1" id="KW-1133">Transmembrane helix</keyword>
<dbReference type="AlphaFoldDB" id="A0A939DKW4"/>
<feature type="transmembrane region" description="Helical" evidence="1">
    <location>
        <begin position="179"/>
        <end position="200"/>
    </location>
</feature>
<comment type="caution">
    <text evidence="2">The sequence shown here is derived from an EMBL/GenBank/DDBJ whole genome shotgun (WGS) entry which is preliminary data.</text>
</comment>
<keyword evidence="3" id="KW-1185">Reference proteome</keyword>
<dbReference type="EMBL" id="JAFKCV010000001">
    <property type="protein sequence ID" value="MBN7824172.1"/>
    <property type="molecule type" value="Genomic_DNA"/>
</dbReference>
<accession>A0A939DKW4</accession>
<dbReference type="RefSeq" id="WP_206572259.1">
    <property type="nucleotide sequence ID" value="NZ_JAFKCV010000001.1"/>
</dbReference>
<proteinExistence type="predicted"/>
<feature type="transmembrane region" description="Helical" evidence="1">
    <location>
        <begin position="124"/>
        <end position="142"/>
    </location>
</feature>
<gene>
    <name evidence="2" type="ORF">J0A66_02930</name>
</gene>
<evidence type="ECO:0008006" key="4">
    <source>
        <dbReference type="Google" id="ProtNLM"/>
    </source>
</evidence>
<reference evidence="2" key="1">
    <citation type="submission" date="2021-03" db="EMBL/GenBank/DDBJ databases">
        <title>novel species isolated from a fishpond in China.</title>
        <authorList>
            <person name="Lu H."/>
            <person name="Cai Z."/>
        </authorList>
    </citation>
    <scope>NUCLEOTIDE SEQUENCE</scope>
    <source>
        <strain evidence="2">JCM 30855</strain>
    </source>
</reference>
<evidence type="ECO:0000256" key="1">
    <source>
        <dbReference type="SAM" id="Phobius"/>
    </source>
</evidence>
<keyword evidence="1" id="KW-0472">Membrane</keyword>
<protein>
    <recommendedName>
        <fullName evidence="4">DUF2306 domain-containing protein</fullName>
    </recommendedName>
</protein>
<evidence type="ECO:0000313" key="3">
    <source>
        <dbReference type="Proteomes" id="UP000664654"/>
    </source>
</evidence>
<organism evidence="2 3">
    <name type="scientific">Bowmanella dokdonensis</name>
    <dbReference type="NCBI Taxonomy" id="751969"/>
    <lineage>
        <taxon>Bacteria</taxon>
        <taxon>Pseudomonadati</taxon>
        <taxon>Pseudomonadota</taxon>
        <taxon>Gammaproteobacteria</taxon>
        <taxon>Alteromonadales</taxon>
        <taxon>Alteromonadaceae</taxon>
        <taxon>Bowmanella</taxon>
    </lineage>
</organism>
<feature type="transmembrane region" description="Helical" evidence="1">
    <location>
        <begin position="46"/>
        <end position="68"/>
    </location>
</feature>
<feature type="transmembrane region" description="Helical" evidence="1">
    <location>
        <begin position="6"/>
        <end position="25"/>
    </location>
</feature>
<dbReference type="Proteomes" id="UP000664654">
    <property type="component" value="Unassembled WGS sequence"/>
</dbReference>
<evidence type="ECO:0000313" key="2">
    <source>
        <dbReference type="EMBL" id="MBN7824172.1"/>
    </source>
</evidence>
<sequence length="249" mass="27580">MLGLHNGLFIFHILFGSAALILFWMPALTPKGSLDHIRFGRYYANVMYGVALSGALMSLLVLSDPLSIHGQHTPAHQAQQAASQIRGFSWFLLYLSLLTLTSVRHGILVLKCKQNRQLLRQPKHLLLTSGLVLGGGALLLLGLQANKVLHIIFALLGMILGGQMLHYSFRHQLTPRQWWIEHLGAMIGSGIGAYTAFFAFGGRQLLSGIGQWQLAFWIVPGVVGGLVITWLARKYQRQFCEQKAPTSDK</sequence>
<feature type="transmembrane region" description="Helical" evidence="1">
    <location>
        <begin position="88"/>
        <end position="112"/>
    </location>
</feature>
<name>A0A939DKW4_9ALTE</name>
<feature type="transmembrane region" description="Helical" evidence="1">
    <location>
        <begin position="212"/>
        <end position="232"/>
    </location>
</feature>
<keyword evidence="1" id="KW-0812">Transmembrane</keyword>
<feature type="transmembrane region" description="Helical" evidence="1">
    <location>
        <begin position="148"/>
        <end position="167"/>
    </location>
</feature>